<dbReference type="EMBL" id="JAQMWT010000350">
    <property type="protein sequence ID" value="KAJ8603471.1"/>
    <property type="molecule type" value="Genomic_DNA"/>
</dbReference>
<dbReference type="GO" id="GO:0004439">
    <property type="term" value="F:phosphatidylinositol-4,5-bisphosphate 5-phosphatase activity"/>
    <property type="evidence" value="ECO:0007669"/>
    <property type="project" value="TreeGrafter"/>
</dbReference>
<evidence type="ECO:0000259" key="1">
    <source>
        <dbReference type="SMART" id="SM00128"/>
    </source>
</evidence>
<accession>A0AAD7UDX9</accession>
<organism evidence="2 3">
    <name type="scientific">Chrysophaeum taylorii</name>
    <dbReference type="NCBI Taxonomy" id="2483200"/>
    <lineage>
        <taxon>Eukaryota</taxon>
        <taxon>Sar</taxon>
        <taxon>Stramenopiles</taxon>
        <taxon>Ochrophyta</taxon>
        <taxon>Pelagophyceae</taxon>
        <taxon>Pelagomonadales</taxon>
        <taxon>Pelagomonadaceae</taxon>
        <taxon>Chrysophaeum</taxon>
    </lineage>
</organism>
<dbReference type="Proteomes" id="UP001230188">
    <property type="component" value="Unassembled WGS sequence"/>
</dbReference>
<keyword evidence="3" id="KW-1185">Reference proteome</keyword>
<sequence>MKTIHVGAVTWNVAEMAIEPPDIRAICGALDVSNLDLVFVTAQELFALTLRTIAGASDPQVVPDPLTERNAHVWDEAWGAALGSEWRRLCAATVGAVRVNLFARERVADDVRDVDADVVACGLAGLLVNKGAAGIRARVRDTTFVFVGAHLNAHAKRVQRRNADFRRIDSTLFLRKKSVDGGPAAPDADDDDDDTAQVRLSLSADAFAGWIADVMNLTDVPARRLVDAYDRVIFAGDLNYRLYVTDRDEFDQIYDPRQPTSLITFDELGDQIASKAAFEGYVEAPVDFPPTYKFDIGSHVYDTSKKRRVPSWTDRILFAPSGVAPYHYDAVRNITRSDHRPVVAKFAILVE</sequence>
<name>A0AAD7UDX9_9STRA</name>
<comment type="caution">
    <text evidence="2">The sequence shown here is derived from an EMBL/GenBank/DDBJ whole genome shotgun (WGS) entry which is preliminary data.</text>
</comment>
<evidence type="ECO:0000313" key="2">
    <source>
        <dbReference type="EMBL" id="KAJ8603471.1"/>
    </source>
</evidence>
<dbReference type="PANTHER" id="PTHR11200">
    <property type="entry name" value="INOSITOL 5-PHOSPHATASE"/>
    <property type="match status" value="1"/>
</dbReference>
<protein>
    <recommendedName>
        <fullName evidence="1">Inositol polyphosphate-related phosphatase domain-containing protein</fullName>
    </recommendedName>
</protein>
<gene>
    <name evidence="2" type="ORF">CTAYLR_005104</name>
</gene>
<evidence type="ECO:0000313" key="3">
    <source>
        <dbReference type="Proteomes" id="UP001230188"/>
    </source>
</evidence>
<dbReference type="SMART" id="SM00128">
    <property type="entry name" value="IPPc"/>
    <property type="match status" value="1"/>
</dbReference>
<dbReference type="GO" id="GO:0046856">
    <property type="term" value="P:phosphatidylinositol dephosphorylation"/>
    <property type="evidence" value="ECO:0007669"/>
    <property type="project" value="InterPro"/>
</dbReference>
<dbReference type="Gene3D" id="3.60.10.10">
    <property type="entry name" value="Endonuclease/exonuclease/phosphatase"/>
    <property type="match status" value="1"/>
</dbReference>
<proteinExistence type="predicted"/>
<reference evidence="2" key="1">
    <citation type="submission" date="2023-01" db="EMBL/GenBank/DDBJ databases">
        <title>Metagenome sequencing of chrysophaentin producing Chrysophaeum taylorii.</title>
        <authorList>
            <person name="Davison J."/>
            <person name="Bewley C."/>
        </authorList>
    </citation>
    <scope>NUCLEOTIDE SEQUENCE</scope>
    <source>
        <strain evidence="2">NIES-1699</strain>
    </source>
</reference>
<dbReference type="AlphaFoldDB" id="A0AAD7UDX9"/>
<dbReference type="InterPro" id="IPR036691">
    <property type="entry name" value="Endo/exonu/phosph_ase_sf"/>
</dbReference>
<dbReference type="InterPro" id="IPR046985">
    <property type="entry name" value="IP5"/>
</dbReference>
<dbReference type="InterPro" id="IPR000300">
    <property type="entry name" value="IPPc"/>
</dbReference>
<dbReference type="SUPFAM" id="SSF56219">
    <property type="entry name" value="DNase I-like"/>
    <property type="match status" value="1"/>
</dbReference>
<dbReference type="Pfam" id="PF22669">
    <property type="entry name" value="Exo_endo_phos2"/>
    <property type="match status" value="1"/>
</dbReference>
<feature type="domain" description="Inositol polyphosphate-related phosphatase" evidence="1">
    <location>
        <begin position="2"/>
        <end position="351"/>
    </location>
</feature>